<feature type="region of interest" description="Disordered" evidence="2">
    <location>
        <begin position="1294"/>
        <end position="1323"/>
    </location>
</feature>
<dbReference type="GO" id="GO:0035267">
    <property type="term" value="C:NuA4 histone acetyltransferase complex"/>
    <property type="evidence" value="ECO:0007669"/>
    <property type="project" value="InterPro"/>
</dbReference>
<dbReference type="eggNOG" id="ENOG502QSR0">
    <property type="taxonomic scope" value="Eukaryota"/>
</dbReference>
<keyword evidence="6" id="KW-1185">Reference proteome</keyword>
<evidence type="ECO:0000313" key="5">
    <source>
        <dbReference type="EnsemblPlants" id="OGLUM08G04910.3"/>
    </source>
</evidence>
<dbReference type="PROSITE" id="PS51204">
    <property type="entry name" value="HSA"/>
    <property type="match status" value="1"/>
</dbReference>
<evidence type="ECO:0000256" key="1">
    <source>
        <dbReference type="ARBA" id="ARBA00022853"/>
    </source>
</evidence>
<feature type="compositionally biased region" description="Basic and acidic residues" evidence="2">
    <location>
        <begin position="599"/>
        <end position="609"/>
    </location>
</feature>
<feature type="compositionally biased region" description="Low complexity" evidence="2">
    <location>
        <begin position="1763"/>
        <end position="1782"/>
    </location>
</feature>
<dbReference type="InterPro" id="IPR001005">
    <property type="entry name" value="SANT/Myb"/>
</dbReference>
<dbReference type="Gramene" id="OGLUM08G04910.3">
    <property type="protein sequence ID" value="OGLUM08G04910.3"/>
    <property type="gene ID" value="OGLUM08G04910"/>
</dbReference>
<dbReference type="Pfam" id="PF07529">
    <property type="entry name" value="HSA"/>
    <property type="match status" value="1"/>
</dbReference>
<feature type="region of interest" description="Disordered" evidence="2">
    <location>
        <begin position="50"/>
        <end position="79"/>
    </location>
</feature>
<feature type="compositionally biased region" description="Polar residues" evidence="2">
    <location>
        <begin position="937"/>
        <end position="955"/>
    </location>
</feature>
<dbReference type="InterPro" id="IPR014012">
    <property type="entry name" value="HSA_dom"/>
</dbReference>
<feature type="compositionally biased region" description="Polar residues" evidence="2">
    <location>
        <begin position="1063"/>
        <end position="1090"/>
    </location>
</feature>
<proteinExistence type="predicted"/>
<dbReference type="PANTHER" id="PTHR46774">
    <property type="entry name" value="CHROMATIN MODIFICATION-RELATED PROTEIN EAF1 A-RELATED"/>
    <property type="match status" value="1"/>
</dbReference>
<feature type="region of interest" description="Disordered" evidence="2">
    <location>
        <begin position="2005"/>
        <end position="2039"/>
    </location>
</feature>
<dbReference type="STRING" id="40148.A0A0E0ARI9"/>
<dbReference type="PANTHER" id="PTHR46774:SF3">
    <property type="entry name" value="CHROMATIN MODIFICATION-RELATED PROTEIN EAF1 A-RELATED"/>
    <property type="match status" value="1"/>
</dbReference>
<dbReference type="Proteomes" id="UP000026961">
    <property type="component" value="Chromosome 8"/>
</dbReference>
<evidence type="ECO:0000313" key="6">
    <source>
        <dbReference type="Proteomes" id="UP000026961"/>
    </source>
</evidence>
<feature type="compositionally biased region" description="Polar residues" evidence="2">
    <location>
        <begin position="1666"/>
        <end position="1675"/>
    </location>
</feature>
<dbReference type="GO" id="GO:0006325">
    <property type="term" value="P:chromatin organization"/>
    <property type="evidence" value="ECO:0007669"/>
    <property type="project" value="UniProtKB-KW"/>
</dbReference>
<feature type="region of interest" description="Disordered" evidence="2">
    <location>
        <begin position="1629"/>
        <end position="1675"/>
    </location>
</feature>
<dbReference type="Pfam" id="PF13921">
    <property type="entry name" value="Myb_DNA-bind_6"/>
    <property type="match status" value="1"/>
</dbReference>
<dbReference type="EnsemblPlants" id="OGLUM08G04910.3">
    <property type="protein sequence ID" value="OGLUM08G04910.3"/>
    <property type="gene ID" value="OGLUM08G04910"/>
</dbReference>
<dbReference type="PROSITE" id="PS50090">
    <property type="entry name" value="MYB_LIKE"/>
    <property type="match status" value="1"/>
</dbReference>
<keyword evidence="1" id="KW-0156">Chromatin regulator</keyword>
<accession>A0A0E0ARI9</accession>
<feature type="region of interest" description="Disordered" evidence="2">
    <location>
        <begin position="283"/>
        <end position="394"/>
    </location>
</feature>
<feature type="compositionally biased region" description="Pro residues" evidence="2">
    <location>
        <begin position="164"/>
        <end position="177"/>
    </location>
</feature>
<name>A0A0E0ARI9_9ORYZ</name>
<feature type="region of interest" description="Disordered" evidence="2">
    <location>
        <begin position="1116"/>
        <end position="1135"/>
    </location>
</feature>
<feature type="compositionally biased region" description="Low complexity" evidence="2">
    <location>
        <begin position="1641"/>
        <end position="1656"/>
    </location>
</feature>
<feature type="region of interest" description="Disordered" evidence="2">
    <location>
        <begin position="406"/>
        <end position="432"/>
    </location>
</feature>
<evidence type="ECO:0000259" key="3">
    <source>
        <dbReference type="PROSITE" id="PS50090"/>
    </source>
</evidence>
<feature type="region of interest" description="Disordered" evidence="2">
    <location>
        <begin position="2162"/>
        <end position="2183"/>
    </location>
</feature>
<feature type="compositionally biased region" description="Basic and acidic residues" evidence="2">
    <location>
        <begin position="2172"/>
        <end position="2183"/>
    </location>
</feature>
<reference evidence="5" key="1">
    <citation type="submission" date="2015-04" db="UniProtKB">
        <authorList>
            <consortium name="EnsemblPlants"/>
        </authorList>
    </citation>
    <scope>IDENTIFICATION</scope>
</reference>
<feature type="compositionally biased region" description="Basic residues" evidence="2">
    <location>
        <begin position="1120"/>
        <end position="1131"/>
    </location>
</feature>
<feature type="compositionally biased region" description="Low complexity" evidence="2">
    <location>
        <begin position="289"/>
        <end position="299"/>
    </location>
</feature>
<evidence type="ECO:0000256" key="2">
    <source>
        <dbReference type="SAM" id="MobiDB-lite"/>
    </source>
</evidence>
<feature type="region of interest" description="Disordered" evidence="2">
    <location>
        <begin position="1452"/>
        <end position="1480"/>
    </location>
</feature>
<evidence type="ECO:0000259" key="4">
    <source>
        <dbReference type="PROSITE" id="PS51204"/>
    </source>
</evidence>
<feature type="compositionally biased region" description="Low complexity" evidence="2">
    <location>
        <begin position="2007"/>
        <end position="2031"/>
    </location>
</feature>
<feature type="region of interest" description="Disordered" evidence="2">
    <location>
        <begin position="934"/>
        <end position="959"/>
    </location>
</feature>
<dbReference type="SMART" id="SM00573">
    <property type="entry name" value="HSA"/>
    <property type="match status" value="1"/>
</dbReference>
<feature type="compositionally biased region" description="Polar residues" evidence="2">
    <location>
        <begin position="1968"/>
        <end position="1982"/>
    </location>
</feature>
<feature type="compositionally biased region" description="Polar residues" evidence="2">
    <location>
        <begin position="1795"/>
        <end position="1824"/>
    </location>
</feature>
<feature type="region of interest" description="Disordered" evidence="2">
    <location>
        <begin position="1051"/>
        <end position="1098"/>
    </location>
</feature>
<evidence type="ECO:0008006" key="7">
    <source>
        <dbReference type="Google" id="ProtNLM"/>
    </source>
</evidence>
<feature type="domain" description="Myb-like" evidence="3">
    <location>
        <begin position="1242"/>
        <end position="1294"/>
    </location>
</feature>
<feature type="compositionally biased region" description="Low complexity" evidence="2">
    <location>
        <begin position="123"/>
        <end position="135"/>
    </location>
</feature>
<dbReference type="SMART" id="SM00717">
    <property type="entry name" value="SANT"/>
    <property type="match status" value="1"/>
</dbReference>
<feature type="compositionally biased region" description="Polar residues" evidence="2">
    <location>
        <begin position="1742"/>
        <end position="1757"/>
    </location>
</feature>
<feature type="compositionally biased region" description="Polar residues" evidence="2">
    <location>
        <begin position="1854"/>
        <end position="1899"/>
    </location>
</feature>
<feature type="compositionally biased region" description="Low complexity" evidence="2">
    <location>
        <begin position="1452"/>
        <end position="1463"/>
    </location>
</feature>
<dbReference type="InterPro" id="IPR044798">
    <property type="entry name" value="EAF1A/B"/>
</dbReference>
<dbReference type="CDD" id="cd00167">
    <property type="entry name" value="SANT"/>
    <property type="match status" value="1"/>
</dbReference>
<feature type="compositionally biased region" description="Low complexity" evidence="2">
    <location>
        <begin position="1712"/>
        <end position="1741"/>
    </location>
</feature>
<reference evidence="5" key="2">
    <citation type="submission" date="2018-05" db="EMBL/GenBank/DDBJ databases">
        <title>OgluRS3 (Oryza glumaepatula Reference Sequence Version 3).</title>
        <authorList>
            <person name="Zhang J."/>
            <person name="Kudrna D."/>
            <person name="Lee S."/>
            <person name="Talag J."/>
            <person name="Welchert J."/>
            <person name="Wing R.A."/>
        </authorList>
    </citation>
    <scope>NUCLEOTIDE SEQUENCE [LARGE SCALE GENOMIC DNA]</scope>
</reference>
<feature type="region of interest" description="Disordered" evidence="2">
    <location>
        <begin position="1939"/>
        <end position="1982"/>
    </location>
</feature>
<protein>
    <recommendedName>
        <fullName evidence="7">Myb-like domain-containing protein</fullName>
    </recommendedName>
</protein>
<organism evidence="5">
    <name type="scientific">Oryza glumipatula</name>
    <dbReference type="NCBI Taxonomy" id="40148"/>
    <lineage>
        <taxon>Eukaryota</taxon>
        <taxon>Viridiplantae</taxon>
        <taxon>Streptophyta</taxon>
        <taxon>Embryophyta</taxon>
        <taxon>Tracheophyta</taxon>
        <taxon>Spermatophyta</taxon>
        <taxon>Magnoliopsida</taxon>
        <taxon>Liliopsida</taxon>
        <taxon>Poales</taxon>
        <taxon>Poaceae</taxon>
        <taxon>BOP clade</taxon>
        <taxon>Oryzoideae</taxon>
        <taxon>Oryzeae</taxon>
        <taxon>Oryzinae</taxon>
        <taxon>Oryza</taxon>
    </lineage>
</organism>
<feature type="compositionally biased region" description="Polar residues" evidence="2">
    <location>
        <begin position="1939"/>
        <end position="1960"/>
    </location>
</feature>
<feature type="region of interest" description="Disordered" evidence="2">
    <location>
        <begin position="571"/>
        <end position="622"/>
    </location>
</feature>
<feature type="region of interest" description="Disordered" evidence="2">
    <location>
        <begin position="100"/>
        <end position="180"/>
    </location>
</feature>
<dbReference type="Gene3D" id="1.10.10.60">
    <property type="entry name" value="Homeodomain-like"/>
    <property type="match status" value="1"/>
</dbReference>
<feature type="domain" description="HSA" evidence="4">
    <location>
        <begin position="763"/>
        <end position="836"/>
    </location>
</feature>
<feature type="region of interest" description="Disordered" evidence="2">
    <location>
        <begin position="1692"/>
        <end position="1899"/>
    </location>
</feature>
<sequence>MKVVLKYQINPFFKFVIIKTQLITHYYHIVLRESLSLCFVLSSSSFPRTLTPRRPTDRVRPHHLARASPGRNPDPTRKHTISFLLPSLAASAFCIYDVPPPPPHPREPASPAAPRHRSPATPPAAAAAVSAATTRRSSRAPPPSPPRAPGAHCPAPEVGAPLLPANPNPSPSPPPARGLPSDAFAYPDPVWILSCALWEELQNVKASPRRAAIEKAQEELRQEYDVREERRRELEFLEKGGNPLDFKLGHVASLSVQSTSVADHITEQNVISEAKGSFAFAASPHGDSVESSGKPGSSSCRDANTADNLMLLDGDTSNTGGEKLVKRGTKRTNVSQPDVSLRCDGQNNVKEAEDSSLFRPGAKNQAYARRRSKSSRENATASVGSLPVSPLYSQGKDAKGIIQETKSEDHGASSIGNSKPASPDRNNTSKVASLGDHDAMEMDNTNEGNQAATHETTNIKDGVETPEISPNSVNGNSQLIGDGLVVTATTSAESPDTSPKEAALMATSSFPSSCNEVLEEACAAEEAGNGCSDKNLVVHADDMVSKSSVPPSEVEIASLNENEADIPCADVSKTVDEHPGKSENLSGKVSDEDLGDAIPSDKDGNKDGQPEGGDMPTVVDGVSNSVQPEVSNTIYAKDDVDVHNKMVDAQKDTGNLATSGLDKVDKEACSNLKKNNKCSPDSNIADKLDSVTVASGLLTKDVPSSVSLMNPDNDVNKTGENIPMMEKKECEDSTVAKKEHEDSILRRARLIEVNIKKAGERSLCNISLEKKPKSHWEFVLEEMAWMANEFMQERLWKSAAASQMCHWIALSGRATFEEANIQRKQKSIARILAKSIMKFWCSAETLRATSGEMRKEKQAEESIGIGETKLAGINAEKEQCNEPLEQEKLQSPIQSYALKFLKDNCNISECLSLAEAPATPDRLNDFGILKVPDQLSEKTNNSRQKNDYEPSTTGSVADAHRGHAYEDDDVEASTYVLHGTYDDGLPSKSSHKKKHLMQQRMNGTRHYSTGVDMPYDPYVESKPGNQPFLSNGKRPSDFFNIPTKRIRTAARQRVVSPYPANASGATAFTSKTDASSGDTNSCQDDQSSLHGGSFPRKNVDIESTVDFDRQLYDGSEVSTKSKKKKKSKHPGYKTPQSVAESCSLIAGKKDYLKKRSEVHQFDSNGNIVINGQHAAKKPKLMNQAPDVSLEALTPVGPMVSPAASQMSNMANPTKIIKIITNRDRGRKNKVLKMAASHSGPGSPWSSFEDQALVVLVHDMGQNWELVSDALNSIVQLKCIYRRPNECKDRHKLLTEKGSGDGADSADDSGSSQHYQSTLPGIPKGSARHLFQRLQGPFEEETLKAHFEKIIFLGQKLHPNRIKGESQELKQINPLHSSHLHALSQACAPGVILMPLDLCDAMTPNPDALSIGYSGSHASGLMLPNHPSSIGPTLPTGNMNTRLPGSPGMVLGNTLPSPSTPNTPRDSQRYRMPRPTSLQGDEQQRIQYNQMLNSRSLQQPGVPVPGAPAGVDRGVRMMPGAHGMGVMTGLNRGTPVTRPPFPRLGSSGMLNMVSPGNMLPNNGQGMQNTVNVHPGTIPGHGNTMLRPRDPMQMLRPGQNMEEHRQMMQEFQMQVSQGNNQSIHFSGTPFSNVGASSPGQPFPVQSSQPHQMPQQSHVLGNTHHPHIQGTTQSSPQQQAYAMRLAKDRHMQQCMMTQQQHPLSGASAVSTVQNGSQMQQQSQGPASSAIPSSQSQHKQQHPAQNSLDSSVPPNQPVNTSHKQKKQQGQQQSRQNQQQRNQGSQQAKLMKSLGRGNMMHQSSPVDATQASGISTTSKNQVSDKSMVQQGPGYFAGNKGLVPSVVQPGNQPKIYGSQMPHSPIQTSDVGSQSSMQGSPNQTMLTSQQAPLHSSSPLAQQQQQRYMNPSHNNIQRLVMQQNRHMNTDGRIESPVDQVQHNQAIPSTSIAKSTDSGSPGGVSSINQRRQESSHDPTTVPSTSQLASSPQDTFVGNEMLLSVSSQGMLQRQMSGGVPIHGHGIGGQRQQLQSRQQQQQKPAVQGSDQDDVEIRLVAFAENSYPFVKLLYRCSCCGSGAGSGFFISPNFELIVVSMPASPTVIFFKDVPSIGDDRQCKKWLQIKGMVYMFVLVPNFPDFAAMIISSCTCTNLAMVYEAAVASSLKGQQQQQRGHKGSAARSHEHQVSIKEKQQRQIGCRILWAFRRIYPTASGKK</sequence>
<feature type="compositionally biased region" description="Polar residues" evidence="2">
    <location>
        <begin position="414"/>
        <end position="431"/>
    </location>
</feature>